<dbReference type="InterPro" id="IPR002048">
    <property type="entry name" value="EF_hand_dom"/>
</dbReference>
<comment type="subcellular location">
    <subcellularLocation>
        <location evidence="1">Mitochondrion inner membrane</location>
    </subcellularLocation>
    <subcellularLocation>
        <location evidence="2">Mitochondrion intermembrane space</location>
    </subcellularLocation>
</comment>
<dbReference type="InterPro" id="IPR011992">
    <property type="entry name" value="EF-hand-dom_pair"/>
</dbReference>
<dbReference type="GO" id="GO:0005509">
    <property type="term" value="F:calcium ion binding"/>
    <property type="evidence" value="ECO:0007669"/>
    <property type="project" value="InterPro"/>
</dbReference>
<keyword evidence="10" id="KW-0406">Ion transport</keyword>
<dbReference type="Proteomes" id="UP000324629">
    <property type="component" value="Unassembled WGS sequence"/>
</dbReference>
<dbReference type="CDD" id="cd15900">
    <property type="entry name" value="EFh_MICU"/>
    <property type="match status" value="1"/>
</dbReference>
<protein>
    <recommendedName>
        <fullName evidence="14">EF-hand domain-containing protein</fullName>
    </recommendedName>
</protein>
<dbReference type="InterPro" id="IPR018247">
    <property type="entry name" value="EF_Hand_1_Ca_BS"/>
</dbReference>
<keyword evidence="6" id="KW-0677">Repeat</keyword>
<dbReference type="GO" id="GO:0036444">
    <property type="term" value="P:calcium import into the mitochondrion"/>
    <property type="evidence" value="ECO:0007669"/>
    <property type="project" value="TreeGrafter"/>
</dbReference>
<evidence type="ECO:0000256" key="12">
    <source>
        <dbReference type="ARBA" id="ARBA00023136"/>
    </source>
</evidence>
<keyword evidence="9" id="KW-0809">Transit peptide</keyword>
<comment type="similarity">
    <text evidence="13">Belongs to the MICU1 family. MICU1 subfamily.</text>
</comment>
<proteinExistence type="inferred from homology"/>
<keyword evidence="3" id="KW-0813">Transport</keyword>
<dbReference type="PANTHER" id="PTHR12294:SF1">
    <property type="entry name" value="CALCIUM UPTAKE PROTEIN 1, MITOCHONDRIAL"/>
    <property type="match status" value="1"/>
</dbReference>
<keyword evidence="12" id="KW-0472">Membrane</keyword>
<keyword evidence="11" id="KW-0496">Mitochondrion</keyword>
<evidence type="ECO:0000256" key="13">
    <source>
        <dbReference type="ARBA" id="ARBA00038333"/>
    </source>
</evidence>
<keyword evidence="4" id="KW-0109">Calcium transport</keyword>
<gene>
    <name evidence="15" type="ORF">DEA37_0002836</name>
</gene>
<evidence type="ECO:0000256" key="1">
    <source>
        <dbReference type="ARBA" id="ARBA00004273"/>
    </source>
</evidence>
<name>A0A5J4N944_9TREM</name>
<evidence type="ECO:0000313" key="15">
    <source>
        <dbReference type="EMBL" id="KAA3671749.1"/>
    </source>
</evidence>
<evidence type="ECO:0000256" key="5">
    <source>
        <dbReference type="ARBA" id="ARBA00022723"/>
    </source>
</evidence>
<evidence type="ECO:0000256" key="3">
    <source>
        <dbReference type="ARBA" id="ARBA00022448"/>
    </source>
</evidence>
<dbReference type="SUPFAM" id="SSF47473">
    <property type="entry name" value="EF-hand"/>
    <property type="match status" value="1"/>
</dbReference>
<dbReference type="PROSITE" id="PS50222">
    <property type="entry name" value="EF_HAND_2"/>
    <property type="match status" value="1"/>
</dbReference>
<dbReference type="GO" id="GO:0005758">
    <property type="term" value="C:mitochondrial intermembrane space"/>
    <property type="evidence" value="ECO:0007669"/>
    <property type="project" value="UniProtKB-SubCell"/>
</dbReference>
<dbReference type="Pfam" id="PF13202">
    <property type="entry name" value="EF-hand_5"/>
    <property type="match status" value="1"/>
</dbReference>
<dbReference type="GO" id="GO:1990246">
    <property type="term" value="C:uniplex complex"/>
    <property type="evidence" value="ECO:0007669"/>
    <property type="project" value="TreeGrafter"/>
</dbReference>
<evidence type="ECO:0000313" key="16">
    <source>
        <dbReference type="Proteomes" id="UP000324629"/>
    </source>
</evidence>
<sequence>MTAAPRRQFEIAFRMFDLNGDGELDAEEFDVVRSVIMDTTAVGRRHRDHSTTGNTLKKRSNSALQHYFFGPECDQKLTIGKFLDFHAELQEEITRLEFNRALPVDGIITDVQFAKFLLTYAGFSEQKCRKMMRGVKQKFAKSDSNVGISYREFADFNLLLSSIADVDTALTFHHMAGAAIDKATLEHVARTVANVKLSPHLIDVVFTLFDENTLMAPRPEQCSGPSHSQRTFGESVSGALVWEDYEIFEAEAAELTIEEVDDPPAALLHATDTVNSISVHDLSLGVSNGISLDMESSNAHNCSHHLPHSPHSLAATSVVVPTQHAQTTEYKLLALTGPTMSVESYLKINTSSSSERFCSHDRTQPIESTTQDWIESLSVHLIDISHLNSYSPNLWPQHFLTYADAPAFVQAVEQDLMLFATRFGVPSIDITSCDQVCDWTTCQLTVCQADVELIESPLSTGTAPQHTQPHYCSQKTPLIPVNFTPQRLSLSEHVSVRLCPFSGVRPELFSPSNAMTAVYLLLVPIESTSSGLISRATHGLEDVLPRPIQSAALPVLALLVSLVPSAGGFDSVGFMDKIRINHRVSSALRDRQMNAFSALQTVPLIALVDIVTVDVGDGTRCLKAIIHQRLHHLPTLTFILQAGDS</sequence>
<accession>A0A5J4N944</accession>
<keyword evidence="16" id="KW-1185">Reference proteome</keyword>
<evidence type="ECO:0000256" key="2">
    <source>
        <dbReference type="ARBA" id="ARBA00004569"/>
    </source>
</evidence>
<keyword evidence="5" id="KW-0479">Metal-binding</keyword>
<evidence type="ECO:0000256" key="8">
    <source>
        <dbReference type="ARBA" id="ARBA00022837"/>
    </source>
</evidence>
<dbReference type="InterPro" id="IPR039800">
    <property type="entry name" value="MICU1/2/3"/>
</dbReference>
<keyword evidence="7" id="KW-0999">Mitochondrion inner membrane</keyword>
<dbReference type="GO" id="GO:0051560">
    <property type="term" value="P:mitochondrial calcium ion homeostasis"/>
    <property type="evidence" value="ECO:0007669"/>
    <property type="project" value="TreeGrafter"/>
</dbReference>
<evidence type="ECO:0000259" key="14">
    <source>
        <dbReference type="PROSITE" id="PS50222"/>
    </source>
</evidence>
<dbReference type="EMBL" id="QNGE01005884">
    <property type="protein sequence ID" value="KAA3671749.1"/>
    <property type="molecule type" value="Genomic_DNA"/>
</dbReference>
<evidence type="ECO:0000256" key="7">
    <source>
        <dbReference type="ARBA" id="ARBA00022792"/>
    </source>
</evidence>
<feature type="domain" description="EF-hand" evidence="14">
    <location>
        <begin position="4"/>
        <end position="39"/>
    </location>
</feature>
<dbReference type="AlphaFoldDB" id="A0A5J4N944"/>
<organism evidence="15 16">
    <name type="scientific">Paragonimus westermani</name>
    <dbReference type="NCBI Taxonomy" id="34504"/>
    <lineage>
        <taxon>Eukaryota</taxon>
        <taxon>Metazoa</taxon>
        <taxon>Spiralia</taxon>
        <taxon>Lophotrochozoa</taxon>
        <taxon>Platyhelminthes</taxon>
        <taxon>Trematoda</taxon>
        <taxon>Digenea</taxon>
        <taxon>Plagiorchiida</taxon>
        <taxon>Troglotremata</taxon>
        <taxon>Troglotrematidae</taxon>
        <taxon>Paragonimus</taxon>
    </lineage>
</organism>
<evidence type="ECO:0000256" key="4">
    <source>
        <dbReference type="ARBA" id="ARBA00022568"/>
    </source>
</evidence>
<dbReference type="PANTHER" id="PTHR12294">
    <property type="entry name" value="EF HAND DOMAIN FAMILY A1,A2-RELATED"/>
    <property type="match status" value="1"/>
</dbReference>
<evidence type="ECO:0000256" key="6">
    <source>
        <dbReference type="ARBA" id="ARBA00022737"/>
    </source>
</evidence>
<evidence type="ECO:0000256" key="11">
    <source>
        <dbReference type="ARBA" id="ARBA00023128"/>
    </source>
</evidence>
<comment type="caution">
    <text evidence="15">The sequence shown here is derived from an EMBL/GenBank/DDBJ whole genome shotgun (WGS) entry which is preliminary data.</text>
</comment>
<reference evidence="15 16" key="1">
    <citation type="journal article" date="2019" name="Gigascience">
        <title>Whole-genome sequence of the oriental lung fluke Paragonimus westermani.</title>
        <authorList>
            <person name="Oey H."/>
            <person name="Zakrzewski M."/>
            <person name="Narain K."/>
            <person name="Devi K.R."/>
            <person name="Agatsuma T."/>
            <person name="Nawaratna S."/>
            <person name="Gobert G.N."/>
            <person name="Jones M.K."/>
            <person name="Ragan M.A."/>
            <person name="McManus D.P."/>
            <person name="Krause L."/>
        </authorList>
    </citation>
    <scope>NUCLEOTIDE SEQUENCE [LARGE SCALE GENOMIC DNA]</scope>
    <source>
        <strain evidence="15 16">IND2009</strain>
    </source>
</reference>
<dbReference type="Gene3D" id="1.10.238.10">
    <property type="entry name" value="EF-hand"/>
    <property type="match status" value="1"/>
</dbReference>
<keyword evidence="8" id="KW-0106">Calcium</keyword>
<dbReference type="PROSITE" id="PS00018">
    <property type="entry name" value="EF_HAND_1"/>
    <property type="match status" value="1"/>
</dbReference>
<evidence type="ECO:0000256" key="10">
    <source>
        <dbReference type="ARBA" id="ARBA00023065"/>
    </source>
</evidence>
<evidence type="ECO:0000256" key="9">
    <source>
        <dbReference type="ARBA" id="ARBA00022946"/>
    </source>
</evidence>